<gene>
    <name evidence="2" type="ORF">LX32DRAFT_278192</name>
</gene>
<accession>A0AAD9H2K6</accession>
<evidence type="ECO:0000256" key="1">
    <source>
        <dbReference type="SAM" id="MobiDB-lite"/>
    </source>
</evidence>
<comment type="caution">
    <text evidence="2">The sequence shown here is derived from an EMBL/GenBank/DDBJ whole genome shotgun (WGS) entry which is preliminary data.</text>
</comment>
<reference evidence="2" key="1">
    <citation type="submission" date="2021-06" db="EMBL/GenBank/DDBJ databases">
        <title>Comparative genomics, transcriptomics and evolutionary studies reveal genomic signatures of adaptation to plant cell wall in hemibiotrophic fungi.</title>
        <authorList>
            <consortium name="DOE Joint Genome Institute"/>
            <person name="Baroncelli R."/>
            <person name="Diaz J.F."/>
            <person name="Benocci T."/>
            <person name="Peng M."/>
            <person name="Battaglia E."/>
            <person name="Haridas S."/>
            <person name="Andreopoulos W."/>
            <person name="Labutti K."/>
            <person name="Pangilinan J."/>
            <person name="Floch G.L."/>
            <person name="Makela M.R."/>
            <person name="Henrissat B."/>
            <person name="Grigoriev I.V."/>
            <person name="Crouch J.A."/>
            <person name="De Vries R.P."/>
            <person name="Sukno S.A."/>
            <person name="Thon M.R."/>
        </authorList>
    </citation>
    <scope>NUCLEOTIDE SEQUENCE</scope>
    <source>
        <strain evidence="2">MAFF235873</strain>
    </source>
</reference>
<dbReference type="Proteomes" id="UP001232148">
    <property type="component" value="Unassembled WGS sequence"/>
</dbReference>
<feature type="compositionally biased region" description="Polar residues" evidence="1">
    <location>
        <begin position="1"/>
        <end position="16"/>
    </location>
</feature>
<protein>
    <submittedName>
        <fullName evidence="2">Uncharacterized protein</fullName>
    </submittedName>
</protein>
<evidence type="ECO:0000313" key="3">
    <source>
        <dbReference type="Proteomes" id="UP001232148"/>
    </source>
</evidence>
<evidence type="ECO:0000313" key="2">
    <source>
        <dbReference type="EMBL" id="KAK2021055.1"/>
    </source>
</evidence>
<sequence>MGNQGRQARSASSQGIHSRRAVGRAATAIIGLLPSPPERERERESSASPRKPKGQSGVSRVQTHTHPPTQLASCPVLGAGKERAESLSLHKETSLVFLRPLSVPHTLTHTRGGLQHTICNARSSSTGRVPIHSFKKSDQKKAPSSPGFACPFSFV</sequence>
<organism evidence="2 3">
    <name type="scientific">Colletotrichum zoysiae</name>
    <dbReference type="NCBI Taxonomy" id="1216348"/>
    <lineage>
        <taxon>Eukaryota</taxon>
        <taxon>Fungi</taxon>
        <taxon>Dikarya</taxon>
        <taxon>Ascomycota</taxon>
        <taxon>Pezizomycotina</taxon>
        <taxon>Sordariomycetes</taxon>
        <taxon>Hypocreomycetidae</taxon>
        <taxon>Glomerellales</taxon>
        <taxon>Glomerellaceae</taxon>
        <taxon>Colletotrichum</taxon>
        <taxon>Colletotrichum graminicola species complex</taxon>
    </lineage>
</organism>
<keyword evidence="3" id="KW-1185">Reference proteome</keyword>
<dbReference type="AlphaFoldDB" id="A0AAD9H2K6"/>
<proteinExistence type="predicted"/>
<feature type="region of interest" description="Disordered" evidence="1">
    <location>
        <begin position="1"/>
        <end position="77"/>
    </location>
</feature>
<name>A0AAD9H2K6_9PEZI</name>
<feature type="compositionally biased region" description="Polar residues" evidence="1">
    <location>
        <begin position="56"/>
        <end position="72"/>
    </location>
</feature>
<dbReference type="EMBL" id="MU843142">
    <property type="protein sequence ID" value="KAK2021055.1"/>
    <property type="molecule type" value="Genomic_DNA"/>
</dbReference>